<keyword evidence="1" id="KW-1133">Transmembrane helix</keyword>
<reference evidence="2 3" key="1">
    <citation type="submission" date="2018-05" db="EMBL/GenBank/DDBJ databases">
        <title>Genomic Encyclopedia of Type Strains, Phase IV (KMG-IV): sequencing the most valuable type-strain genomes for metagenomic binning, comparative biology and taxonomic classification.</title>
        <authorList>
            <person name="Goeker M."/>
        </authorList>
    </citation>
    <scope>NUCLEOTIDE SEQUENCE [LARGE SCALE GENOMIC DNA]</scope>
    <source>
        <strain evidence="2 3">DSM 16791</strain>
    </source>
</reference>
<feature type="transmembrane region" description="Helical" evidence="1">
    <location>
        <begin position="73"/>
        <end position="102"/>
    </location>
</feature>
<name>A0A317PN68_9HYPH</name>
<keyword evidence="3" id="KW-1185">Reference proteome</keyword>
<dbReference type="Pfam" id="PF19656">
    <property type="entry name" value="DUF6159"/>
    <property type="match status" value="1"/>
</dbReference>
<keyword evidence="1" id="KW-0472">Membrane</keyword>
<dbReference type="Proteomes" id="UP000246352">
    <property type="component" value="Unassembled WGS sequence"/>
</dbReference>
<accession>A0A317PN68</accession>
<feature type="transmembrane region" description="Helical" evidence="1">
    <location>
        <begin position="123"/>
        <end position="140"/>
    </location>
</feature>
<evidence type="ECO:0000256" key="1">
    <source>
        <dbReference type="SAM" id="Phobius"/>
    </source>
</evidence>
<evidence type="ECO:0000313" key="2">
    <source>
        <dbReference type="EMBL" id="PWW01701.1"/>
    </source>
</evidence>
<dbReference type="InterPro" id="IPR046157">
    <property type="entry name" value="DUF6159"/>
</dbReference>
<organism evidence="2 3">
    <name type="scientific">Hoeflea marina</name>
    <dbReference type="NCBI Taxonomy" id="274592"/>
    <lineage>
        <taxon>Bacteria</taxon>
        <taxon>Pseudomonadati</taxon>
        <taxon>Pseudomonadota</taxon>
        <taxon>Alphaproteobacteria</taxon>
        <taxon>Hyphomicrobiales</taxon>
        <taxon>Rhizobiaceae</taxon>
        <taxon>Hoeflea</taxon>
    </lineage>
</organism>
<sequence>MGARFSNSIRLVGACWRVLMLDKELLVFPLMSALALSSLSAIAVAPAVADGSIMARLEVFSRKVAEADDPRLLIMLFLIYFVAYFVMIFFNAALIACVRIRFAGGDPTVMDGLRAAGERLPQIFAWALLTSTVGFVLSQIENRSRGLMRFLVGLFGAGWAVATYFAVPVLVSERTGPIDAVRGSLLVIRHAWGESMISVVGLSVINSIGATAVAVIAIAGVFRFESSPPSAIALWIIAGASMVLLALVSSTLNTILRAALYAYAVDHNMPDDFDADLIRNAFSAERQS</sequence>
<dbReference type="AlphaFoldDB" id="A0A317PN68"/>
<evidence type="ECO:0000313" key="3">
    <source>
        <dbReference type="Proteomes" id="UP000246352"/>
    </source>
</evidence>
<feature type="transmembrane region" description="Helical" evidence="1">
    <location>
        <begin position="146"/>
        <end position="167"/>
    </location>
</feature>
<proteinExistence type="predicted"/>
<dbReference type="RefSeq" id="WP_110031478.1">
    <property type="nucleotide sequence ID" value="NZ_QGTR01000002.1"/>
</dbReference>
<protein>
    <submittedName>
        <fullName evidence="2">Uncharacterized protein</fullName>
    </submittedName>
</protein>
<keyword evidence="1" id="KW-0812">Transmembrane</keyword>
<comment type="caution">
    <text evidence="2">The sequence shown here is derived from an EMBL/GenBank/DDBJ whole genome shotgun (WGS) entry which is preliminary data.</text>
</comment>
<feature type="transmembrane region" description="Helical" evidence="1">
    <location>
        <begin position="199"/>
        <end position="224"/>
    </location>
</feature>
<dbReference type="EMBL" id="QGTR01000002">
    <property type="protein sequence ID" value="PWW01701.1"/>
    <property type="molecule type" value="Genomic_DNA"/>
</dbReference>
<feature type="transmembrane region" description="Helical" evidence="1">
    <location>
        <begin position="230"/>
        <end position="248"/>
    </location>
</feature>
<gene>
    <name evidence="2" type="ORF">DFR52_102364</name>
</gene>
<dbReference type="OrthoDB" id="5637493at2"/>